<dbReference type="Pfam" id="PF02518">
    <property type="entry name" value="HATPase_c"/>
    <property type="match status" value="1"/>
</dbReference>
<feature type="domain" description="HAMP" evidence="13">
    <location>
        <begin position="120"/>
        <end position="173"/>
    </location>
</feature>
<dbReference type="SMART" id="SM00387">
    <property type="entry name" value="HATPase_c"/>
    <property type="match status" value="1"/>
</dbReference>
<evidence type="ECO:0000256" key="3">
    <source>
        <dbReference type="ARBA" id="ARBA00012438"/>
    </source>
</evidence>
<dbReference type="PANTHER" id="PTHR45436">
    <property type="entry name" value="SENSOR HISTIDINE KINASE YKOH"/>
    <property type="match status" value="1"/>
</dbReference>
<gene>
    <name evidence="14" type="primary">cutS_3</name>
    <name evidence="14" type="ORF">Vau01_074080</name>
</gene>
<keyword evidence="6 11" id="KW-0812">Transmembrane</keyword>
<dbReference type="Gene3D" id="1.10.287.130">
    <property type="match status" value="1"/>
</dbReference>
<evidence type="ECO:0000256" key="8">
    <source>
        <dbReference type="ARBA" id="ARBA00022989"/>
    </source>
</evidence>
<dbReference type="SUPFAM" id="SSF47384">
    <property type="entry name" value="Homodimeric domain of signal transducing histidine kinase"/>
    <property type="match status" value="1"/>
</dbReference>
<dbReference type="SUPFAM" id="SSF55874">
    <property type="entry name" value="ATPase domain of HSP90 chaperone/DNA topoisomerase II/histidine kinase"/>
    <property type="match status" value="1"/>
</dbReference>
<sequence length="398" mass="43096">MTRRRLTIRARLTLLWGGLFLAAGTILLALTWFLVRESLKDRVGVQFKGEAKEVPTLAPGVGGVPPDADTAGVADEARKYFLAEANKFESDTLNSILIYGGVALAIVALVGMVFGWLMAERALRPLARITETARRVAGRSLHERIALDGPSDEIKELADTFDSMLERLDRAFDSQRMFVGNASHELRTPLAINRTLIEVALGRPDMPAEVRVLGDALLAVNGRQERLLDGLLTLAQSEQELTVWERVDLSEVADHVLDQTPLNNLTLHRSLAPAPAMGDPVLLERIVQNLVQNAVAYNVEHGWVEVRTEHRPNAVDITVSNTGPVVPPYDVPALFEPFRRLRDRVGSAKGTGLGLSIVRSVAHAHGGSATAAPREGGGLVVHVTLPVAMAVASVTVKS</sequence>
<keyword evidence="15" id="KW-1185">Reference proteome</keyword>
<dbReference type="InterPro" id="IPR003594">
    <property type="entry name" value="HATPase_dom"/>
</dbReference>
<dbReference type="EC" id="2.7.13.3" evidence="3"/>
<keyword evidence="7" id="KW-0418">Kinase</keyword>
<dbReference type="Gene3D" id="3.30.565.10">
    <property type="entry name" value="Histidine kinase-like ATPase, C-terminal domain"/>
    <property type="match status" value="1"/>
</dbReference>
<comment type="catalytic activity">
    <reaction evidence="1">
        <text>ATP + protein L-histidine = ADP + protein N-phospho-L-histidine.</text>
        <dbReference type="EC" id="2.7.13.3"/>
    </reaction>
</comment>
<accession>A0A8J4E5G6</accession>
<evidence type="ECO:0000256" key="2">
    <source>
        <dbReference type="ARBA" id="ARBA00004236"/>
    </source>
</evidence>
<evidence type="ECO:0000256" key="7">
    <source>
        <dbReference type="ARBA" id="ARBA00022777"/>
    </source>
</evidence>
<evidence type="ECO:0000256" key="9">
    <source>
        <dbReference type="ARBA" id="ARBA00023012"/>
    </source>
</evidence>
<evidence type="ECO:0000313" key="14">
    <source>
        <dbReference type="EMBL" id="GIJ59892.1"/>
    </source>
</evidence>
<keyword evidence="5" id="KW-0808">Transferase</keyword>
<dbReference type="Pfam" id="PF00512">
    <property type="entry name" value="HisKA"/>
    <property type="match status" value="1"/>
</dbReference>
<proteinExistence type="predicted"/>
<evidence type="ECO:0000256" key="6">
    <source>
        <dbReference type="ARBA" id="ARBA00022692"/>
    </source>
</evidence>
<evidence type="ECO:0000256" key="5">
    <source>
        <dbReference type="ARBA" id="ARBA00022679"/>
    </source>
</evidence>
<dbReference type="InterPro" id="IPR003660">
    <property type="entry name" value="HAMP_dom"/>
</dbReference>
<evidence type="ECO:0000256" key="10">
    <source>
        <dbReference type="ARBA" id="ARBA00023136"/>
    </source>
</evidence>
<dbReference type="PANTHER" id="PTHR45436:SF5">
    <property type="entry name" value="SENSOR HISTIDINE KINASE TRCS"/>
    <property type="match status" value="1"/>
</dbReference>
<evidence type="ECO:0000256" key="1">
    <source>
        <dbReference type="ARBA" id="ARBA00000085"/>
    </source>
</evidence>
<dbReference type="PRINTS" id="PR00344">
    <property type="entry name" value="BCTRLSENSOR"/>
</dbReference>
<feature type="domain" description="Histidine kinase" evidence="12">
    <location>
        <begin position="181"/>
        <end position="389"/>
    </location>
</feature>
<keyword evidence="8 11" id="KW-1133">Transmembrane helix</keyword>
<reference evidence="14" key="1">
    <citation type="submission" date="2021-01" db="EMBL/GenBank/DDBJ databases">
        <title>Whole genome shotgun sequence of Virgisporangium aurantiacum NBRC 16421.</title>
        <authorList>
            <person name="Komaki H."/>
            <person name="Tamura T."/>
        </authorList>
    </citation>
    <scope>NUCLEOTIDE SEQUENCE</scope>
    <source>
        <strain evidence="14">NBRC 16421</strain>
    </source>
</reference>
<dbReference type="RefSeq" id="WP_204003261.1">
    <property type="nucleotide sequence ID" value="NZ_BOPG01000049.1"/>
</dbReference>
<evidence type="ECO:0000259" key="13">
    <source>
        <dbReference type="PROSITE" id="PS50885"/>
    </source>
</evidence>
<evidence type="ECO:0000256" key="11">
    <source>
        <dbReference type="SAM" id="Phobius"/>
    </source>
</evidence>
<dbReference type="AlphaFoldDB" id="A0A8J4E5G6"/>
<keyword evidence="10 11" id="KW-0472">Membrane</keyword>
<dbReference type="CDD" id="cd00075">
    <property type="entry name" value="HATPase"/>
    <property type="match status" value="1"/>
</dbReference>
<dbReference type="PROSITE" id="PS50109">
    <property type="entry name" value="HIS_KIN"/>
    <property type="match status" value="1"/>
</dbReference>
<dbReference type="PROSITE" id="PS50885">
    <property type="entry name" value="HAMP"/>
    <property type="match status" value="1"/>
</dbReference>
<evidence type="ECO:0000313" key="15">
    <source>
        <dbReference type="Proteomes" id="UP000612585"/>
    </source>
</evidence>
<dbReference type="SUPFAM" id="SSF158472">
    <property type="entry name" value="HAMP domain-like"/>
    <property type="match status" value="1"/>
</dbReference>
<keyword evidence="4" id="KW-0597">Phosphoprotein</keyword>
<dbReference type="InterPro" id="IPR004358">
    <property type="entry name" value="Sig_transdc_His_kin-like_C"/>
</dbReference>
<feature type="transmembrane region" description="Helical" evidence="11">
    <location>
        <begin position="96"/>
        <end position="119"/>
    </location>
</feature>
<dbReference type="InterPro" id="IPR005467">
    <property type="entry name" value="His_kinase_dom"/>
</dbReference>
<dbReference type="InterPro" id="IPR036097">
    <property type="entry name" value="HisK_dim/P_sf"/>
</dbReference>
<evidence type="ECO:0000259" key="12">
    <source>
        <dbReference type="PROSITE" id="PS50109"/>
    </source>
</evidence>
<name>A0A8J4E5G6_9ACTN</name>
<dbReference type="InterPro" id="IPR050428">
    <property type="entry name" value="TCS_sensor_his_kinase"/>
</dbReference>
<dbReference type="GO" id="GO:0005886">
    <property type="term" value="C:plasma membrane"/>
    <property type="evidence" value="ECO:0007669"/>
    <property type="project" value="UniProtKB-SubCell"/>
</dbReference>
<comment type="caution">
    <text evidence="14">The sequence shown here is derived from an EMBL/GenBank/DDBJ whole genome shotgun (WGS) entry which is preliminary data.</text>
</comment>
<dbReference type="InterPro" id="IPR036890">
    <property type="entry name" value="HATPase_C_sf"/>
</dbReference>
<dbReference type="Gene3D" id="6.10.340.10">
    <property type="match status" value="1"/>
</dbReference>
<comment type="subcellular location">
    <subcellularLocation>
        <location evidence="2">Cell membrane</location>
    </subcellularLocation>
</comment>
<dbReference type="EMBL" id="BOPG01000049">
    <property type="protein sequence ID" value="GIJ59892.1"/>
    <property type="molecule type" value="Genomic_DNA"/>
</dbReference>
<organism evidence="14 15">
    <name type="scientific">Virgisporangium aurantiacum</name>
    <dbReference type="NCBI Taxonomy" id="175570"/>
    <lineage>
        <taxon>Bacteria</taxon>
        <taxon>Bacillati</taxon>
        <taxon>Actinomycetota</taxon>
        <taxon>Actinomycetes</taxon>
        <taxon>Micromonosporales</taxon>
        <taxon>Micromonosporaceae</taxon>
        <taxon>Virgisporangium</taxon>
    </lineage>
</organism>
<feature type="transmembrane region" description="Helical" evidence="11">
    <location>
        <begin position="12"/>
        <end position="35"/>
    </location>
</feature>
<dbReference type="Proteomes" id="UP000612585">
    <property type="component" value="Unassembled WGS sequence"/>
</dbReference>
<protein>
    <recommendedName>
        <fullName evidence="3">histidine kinase</fullName>
        <ecNumber evidence="3">2.7.13.3</ecNumber>
    </recommendedName>
</protein>
<dbReference type="Pfam" id="PF00672">
    <property type="entry name" value="HAMP"/>
    <property type="match status" value="1"/>
</dbReference>
<dbReference type="CDD" id="cd00082">
    <property type="entry name" value="HisKA"/>
    <property type="match status" value="1"/>
</dbReference>
<evidence type="ECO:0000256" key="4">
    <source>
        <dbReference type="ARBA" id="ARBA00022553"/>
    </source>
</evidence>
<dbReference type="CDD" id="cd06225">
    <property type="entry name" value="HAMP"/>
    <property type="match status" value="1"/>
</dbReference>
<keyword evidence="9" id="KW-0902">Two-component regulatory system</keyword>
<dbReference type="SMART" id="SM00388">
    <property type="entry name" value="HisKA"/>
    <property type="match status" value="1"/>
</dbReference>
<dbReference type="GO" id="GO:0000155">
    <property type="term" value="F:phosphorelay sensor kinase activity"/>
    <property type="evidence" value="ECO:0007669"/>
    <property type="project" value="InterPro"/>
</dbReference>
<dbReference type="InterPro" id="IPR003661">
    <property type="entry name" value="HisK_dim/P_dom"/>
</dbReference>
<dbReference type="SMART" id="SM00304">
    <property type="entry name" value="HAMP"/>
    <property type="match status" value="1"/>
</dbReference>